<protein>
    <recommendedName>
        <fullName evidence="4">Lipoprotein</fullName>
    </recommendedName>
</protein>
<dbReference type="AlphaFoldDB" id="A6GKM9"/>
<evidence type="ECO:0008006" key="4">
    <source>
        <dbReference type="Google" id="ProtNLM"/>
    </source>
</evidence>
<feature type="compositionally biased region" description="Acidic residues" evidence="1">
    <location>
        <begin position="69"/>
        <end position="95"/>
    </location>
</feature>
<accession>A6GKM9</accession>
<evidence type="ECO:0000313" key="2">
    <source>
        <dbReference type="EMBL" id="EDM73572.1"/>
    </source>
</evidence>
<dbReference type="OrthoDB" id="5516608at2"/>
<dbReference type="RefSeq" id="WP_006977265.1">
    <property type="nucleotide sequence ID" value="NZ_ABCS01000209.1"/>
</dbReference>
<dbReference type="PROSITE" id="PS51257">
    <property type="entry name" value="PROKAR_LIPOPROTEIN"/>
    <property type="match status" value="1"/>
</dbReference>
<evidence type="ECO:0000256" key="1">
    <source>
        <dbReference type="SAM" id="MobiDB-lite"/>
    </source>
</evidence>
<proteinExistence type="predicted"/>
<evidence type="ECO:0000313" key="3">
    <source>
        <dbReference type="Proteomes" id="UP000005801"/>
    </source>
</evidence>
<feature type="compositionally biased region" description="Acidic residues" evidence="1">
    <location>
        <begin position="44"/>
        <end position="63"/>
    </location>
</feature>
<name>A6GKM9_9BACT</name>
<dbReference type="Proteomes" id="UP000005801">
    <property type="component" value="Unassembled WGS sequence"/>
</dbReference>
<sequence length="229" mass="24414">MNLRLSPSLTLAVSAALTLGLACTDDGDGGDEIAADTSGNQEESTSEDTTEESTGDSTEESTETTDTTESTEETEESSEDTTDTTESTEETEESTDTGPVDNGGYEAVVSPGGLDRVIITRKDFNESTCTEMVLYSPVMFDDFDIDVPDPWRIELVRGWTGTTDCPEDKSDPDYGAGGGTGEIFFLGTDALGIYPCAVGFDIELFYSTEPPTTKAWNQDSVEVMGVNCG</sequence>
<keyword evidence="3" id="KW-1185">Reference proteome</keyword>
<feature type="region of interest" description="Disordered" evidence="1">
    <location>
        <begin position="23"/>
        <end position="110"/>
    </location>
</feature>
<dbReference type="EMBL" id="ABCS01000209">
    <property type="protein sequence ID" value="EDM73572.1"/>
    <property type="molecule type" value="Genomic_DNA"/>
</dbReference>
<organism evidence="2 3">
    <name type="scientific">Plesiocystis pacifica SIR-1</name>
    <dbReference type="NCBI Taxonomy" id="391625"/>
    <lineage>
        <taxon>Bacteria</taxon>
        <taxon>Pseudomonadati</taxon>
        <taxon>Myxococcota</taxon>
        <taxon>Polyangia</taxon>
        <taxon>Nannocystales</taxon>
        <taxon>Nannocystaceae</taxon>
        <taxon>Plesiocystis</taxon>
    </lineage>
</organism>
<feature type="compositionally biased region" description="Acidic residues" evidence="1">
    <location>
        <begin position="25"/>
        <end position="34"/>
    </location>
</feature>
<gene>
    <name evidence="2" type="ORF">PPSIR1_18387</name>
</gene>
<reference evidence="2 3" key="1">
    <citation type="submission" date="2007-06" db="EMBL/GenBank/DDBJ databases">
        <authorList>
            <person name="Shimkets L."/>
            <person name="Ferriera S."/>
            <person name="Johnson J."/>
            <person name="Kravitz S."/>
            <person name="Beeson K."/>
            <person name="Sutton G."/>
            <person name="Rogers Y.-H."/>
            <person name="Friedman R."/>
            <person name="Frazier M."/>
            <person name="Venter J.C."/>
        </authorList>
    </citation>
    <scope>NUCLEOTIDE SEQUENCE [LARGE SCALE GENOMIC DNA]</scope>
    <source>
        <strain evidence="2 3">SIR-1</strain>
    </source>
</reference>
<comment type="caution">
    <text evidence="2">The sequence shown here is derived from an EMBL/GenBank/DDBJ whole genome shotgun (WGS) entry which is preliminary data.</text>
</comment>